<keyword evidence="6" id="KW-0378">Hydrolase</keyword>
<feature type="active site" description="Nucleophile" evidence="4">
    <location>
        <position position="346"/>
    </location>
</feature>
<comment type="catalytic activity">
    <reaction evidence="2 6">
        <text>glutathione + H2O = L-cysteinylglycine + L-glutamate</text>
        <dbReference type="Rhea" id="RHEA:28807"/>
        <dbReference type="ChEBI" id="CHEBI:15377"/>
        <dbReference type="ChEBI" id="CHEBI:29985"/>
        <dbReference type="ChEBI" id="CHEBI:57925"/>
        <dbReference type="ChEBI" id="CHEBI:61694"/>
        <dbReference type="EC" id="3.4.19.13"/>
    </reaction>
</comment>
<dbReference type="PANTHER" id="PTHR43881:SF5">
    <property type="entry name" value="GAMMA-GLUTAMYLTRANSPEPTIDASE"/>
    <property type="match status" value="1"/>
</dbReference>
<dbReference type="GO" id="GO:0006751">
    <property type="term" value="P:glutathione catabolic process"/>
    <property type="evidence" value="ECO:0007669"/>
    <property type="project" value="UniProtKB-UniRule"/>
</dbReference>
<dbReference type="Gene3D" id="3.60.20.40">
    <property type="match status" value="1"/>
</dbReference>
<dbReference type="SUPFAM" id="SSF56235">
    <property type="entry name" value="N-terminal nucleophile aminohydrolases (Ntn hydrolases)"/>
    <property type="match status" value="1"/>
</dbReference>
<keyword evidence="6" id="KW-0865">Zymogen</keyword>
<keyword evidence="6" id="KW-0317">Glutathione biosynthesis</keyword>
<dbReference type="UniPathway" id="UPA00204"/>
<dbReference type="InterPro" id="IPR043138">
    <property type="entry name" value="GGT_lsub"/>
</dbReference>
<dbReference type="RefSeq" id="WP_173066845.1">
    <property type="nucleotide sequence ID" value="NZ_AP022853.1"/>
</dbReference>
<comment type="catalytic activity">
    <reaction evidence="1 6">
        <text>an S-substituted glutathione + H2O = an S-substituted L-cysteinylglycine + L-glutamate</text>
        <dbReference type="Rhea" id="RHEA:59468"/>
        <dbReference type="ChEBI" id="CHEBI:15377"/>
        <dbReference type="ChEBI" id="CHEBI:29985"/>
        <dbReference type="ChEBI" id="CHEBI:90779"/>
        <dbReference type="ChEBI" id="CHEBI:143103"/>
        <dbReference type="EC" id="3.4.19.13"/>
    </reaction>
</comment>
<dbReference type="PRINTS" id="PR01210">
    <property type="entry name" value="GGTRANSPTASE"/>
</dbReference>
<dbReference type="Pfam" id="PF01019">
    <property type="entry name" value="G_glu_transpept"/>
    <property type="match status" value="1"/>
</dbReference>
<comment type="subunit">
    <text evidence="6">This enzyme consists of two polypeptide chains, which are synthesized in precursor form from a single polypeptide.</text>
</comment>
<evidence type="ECO:0000313" key="7">
    <source>
        <dbReference type="EMBL" id="BCB28080.1"/>
    </source>
</evidence>
<dbReference type="InterPro" id="IPR052896">
    <property type="entry name" value="GGT-like_enzyme"/>
</dbReference>
<dbReference type="NCBIfam" id="TIGR00066">
    <property type="entry name" value="g_glut_trans"/>
    <property type="match status" value="1"/>
</dbReference>
<dbReference type="EC" id="3.4.19.13" evidence="6"/>
<feature type="binding site" evidence="5">
    <location>
        <position position="429"/>
    </location>
    <ligand>
        <name>L-glutamate</name>
        <dbReference type="ChEBI" id="CHEBI:29985"/>
    </ligand>
</feature>
<dbReference type="InterPro" id="IPR043137">
    <property type="entry name" value="GGT_ssub_C"/>
</dbReference>
<dbReference type="Proteomes" id="UP000502260">
    <property type="component" value="Chromosome"/>
</dbReference>
<dbReference type="KEGG" id="slac:SKTS_29660"/>
<accession>A0A6F8VFF7</accession>
<comment type="similarity">
    <text evidence="6">Belongs to the gamma-glutamyltransferase family.</text>
</comment>
<dbReference type="GO" id="GO:0006750">
    <property type="term" value="P:glutathione biosynthetic process"/>
    <property type="evidence" value="ECO:0007669"/>
    <property type="project" value="UniProtKB-KW"/>
</dbReference>
<keyword evidence="8" id="KW-1185">Reference proteome</keyword>
<dbReference type="Gene3D" id="1.10.246.130">
    <property type="match status" value="1"/>
</dbReference>
<dbReference type="PANTHER" id="PTHR43881">
    <property type="entry name" value="GAMMA-GLUTAMYLTRANSPEPTIDASE (AFU_ORTHOLOGUE AFUA_4G13580)"/>
    <property type="match status" value="1"/>
</dbReference>
<keyword evidence="6" id="KW-0012">Acyltransferase</keyword>
<evidence type="ECO:0000256" key="1">
    <source>
        <dbReference type="ARBA" id="ARBA00001049"/>
    </source>
</evidence>
<comment type="catalytic activity">
    <reaction evidence="3 6">
        <text>an N-terminal (5-L-glutamyl)-[peptide] + an alpha-amino acid = 5-L-glutamyl amino acid + an N-terminal L-alpha-aminoacyl-[peptide]</text>
        <dbReference type="Rhea" id="RHEA:23904"/>
        <dbReference type="Rhea" id="RHEA-COMP:9780"/>
        <dbReference type="Rhea" id="RHEA-COMP:9795"/>
        <dbReference type="ChEBI" id="CHEBI:77644"/>
        <dbReference type="ChEBI" id="CHEBI:78597"/>
        <dbReference type="ChEBI" id="CHEBI:78599"/>
        <dbReference type="ChEBI" id="CHEBI:78608"/>
        <dbReference type="EC" id="2.3.2.2"/>
    </reaction>
</comment>
<dbReference type="GO" id="GO:0036374">
    <property type="term" value="F:glutathione hydrolase activity"/>
    <property type="evidence" value="ECO:0007669"/>
    <property type="project" value="UniProtKB-UniRule"/>
</dbReference>
<dbReference type="InterPro" id="IPR029055">
    <property type="entry name" value="Ntn_hydrolases_N"/>
</dbReference>
<proteinExistence type="inferred from homology"/>
<evidence type="ECO:0000256" key="2">
    <source>
        <dbReference type="ARBA" id="ARBA00001089"/>
    </source>
</evidence>
<evidence type="ECO:0000256" key="6">
    <source>
        <dbReference type="RuleBase" id="RU368036"/>
    </source>
</evidence>
<dbReference type="EMBL" id="AP022853">
    <property type="protein sequence ID" value="BCB28080.1"/>
    <property type="molecule type" value="Genomic_DNA"/>
</dbReference>
<dbReference type="InterPro" id="IPR000101">
    <property type="entry name" value="GGT_peptidase"/>
</dbReference>
<evidence type="ECO:0000256" key="5">
    <source>
        <dbReference type="PIRSR" id="PIRSR600101-2"/>
    </source>
</evidence>
<gene>
    <name evidence="7" type="ORF">SKTS_29660</name>
</gene>
<keyword evidence="6 7" id="KW-0808">Transferase</keyword>
<evidence type="ECO:0000313" key="8">
    <source>
        <dbReference type="Proteomes" id="UP000502260"/>
    </source>
</evidence>
<reference evidence="8" key="1">
    <citation type="submission" date="2020-03" db="EMBL/GenBank/DDBJ databases">
        <title>Complete genome sequence of sulfur-oxidizing bacterium skT11.</title>
        <authorList>
            <person name="Kanda M."/>
            <person name="Kojima H."/>
            <person name="Fukui M."/>
        </authorList>
    </citation>
    <scope>NUCLEOTIDE SEQUENCE [LARGE SCALE GENOMIC DNA]</scope>
    <source>
        <strain evidence="8">skT11</strain>
    </source>
</reference>
<sequence length="532" mass="56497">MSRFAASSQGVVTSPHYLATAAGKAVLEAGGNAIEAALAVGSALCVVYPHMNSLGGDSFWLLSDGAGNLTGLDGAGPAGLRYSREFYAGQGISAMPVRGPHAANTVAGLVAVWGAAHAASQQRWGGKFSWPELLDRARAYAEEGFACSASQGEFLAQKWSELGDFAGLAEHYAPGGHPPPSGSNFQQPHLAASLRLLQRDGADSFYRGELGRRIAHGLAQAGSLLGTDDLAGFHCKEVTPITVPYRNGLAANMPPPTQGVASLLILGILNRFDLSRYDHRSADYVHLVVEATKAAFRLRDRHVADPDRIPVPVAELLASAHLDRLASELDLSRATPWGPGVGPADTVWFGVMDARGRAVSAIQSLYHEYGSGIVAGDTGILWQNRGASFSLHPEHVNTLEPGKRPFHTLNPAMYLEHGRPRLVYGTMGGDGQPQTQAAVATRALDYALPLSEVLDSPRWLLGRTWGNASVSLKLESRFAPEVFDELARRGHEVERVEDYAQMMGHAGVIRATGNGHMEAAADPRSDGSAAGI</sequence>
<comment type="PTM">
    <text evidence="6">Cleaved by autocatalysis into a large and a small subunit.</text>
</comment>
<comment type="pathway">
    <text evidence="6">Sulfur metabolism; glutathione metabolism.</text>
</comment>
<dbReference type="EC" id="2.3.2.2" evidence="6"/>
<evidence type="ECO:0000256" key="4">
    <source>
        <dbReference type="PIRSR" id="PIRSR600101-1"/>
    </source>
</evidence>
<dbReference type="AlphaFoldDB" id="A0A6F8VFF7"/>
<dbReference type="GO" id="GO:0103068">
    <property type="term" value="F:leukotriene C4 gamma-glutamyl transferase activity"/>
    <property type="evidence" value="ECO:0007669"/>
    <property type="project" value="UniProtKB-EC"/>
</dbReference>
<organism evidence="7 8">
    <name type="scientific">Sulfurimicrobium lacus</name>
    <dbReference type="NCBI Taxonomy" id="2715678"/>
    <lineage>
        <taxon>Bacteria</taxon>
        <taxon>Pseudomonadati</taxon>
        <taxon>Pseudomonadota</taxon>
        <taxon>Betaproteobacteria</taxon>
        <taxon>Nitrosomonadales</taxon>
        <taxon>Sulfuricellaceae</taxon>
        <taxon>Sulfurimicrobium</taxon>
    </lineage>
</organism>
<evidence type="ECO:0000256" key="3">
    <source>
        <dbReference type="ARBA" id="ARBA00047417"/>
    </source>
</evidence>
<protein>
    <recommendedName>
        <fullName evidence="6">Glutathione hydrolase proenzyme</fullName>
        <ecNumber evidence="6">2.3.2.2</ecNumber>
        <ecNumber evidence="6">3.4.19.13</ecNumber>
    </recommendedName>
    <component>
        <recommendedName>
            <fullName evidence="6">Glutathione hydrolase large chain</fullName>
        </recommendedName>
    </component>
    <component>
        <recommendedName>
            <fullName evidence="6">Glutathione hydrolase small chain</fullName>
        </recommendedName>
    </component>
</protein>
<name>A0A6F8VFF7_9PROT</name>